<sequence>MVDGLTLGLQIVCVIILFMIAALCSGLNLGLLGIVDLRILTLKEAGTDLDKRRVKRVEPLLQDRHLVLVSILIIGAICMEILPMLLDSLVGPTVALIISVTGILLLSEILPQAVFSRYSLQISAALSPFVWVMIFCTFVISYPLARFLDVIVGKHDTEYYRREELKTLITLHGKGQYNQALTDHFASMLTDRTIDAYGSRLERSSNENSDSRHSRLTPASSSSSSDPHQHTHPKHKDTGEGARELDLPEVTIIRGALDASNATIGDIYTELSKVFMLEVNTVLDERVMTSIAAHGHSRIPIYKDERSNVVGILYTKELITVSPGSAKKVSDLDFRQAQRVTLRSHIYPVLDFFQTGRAHLALVVSHETGGIFGIVTLEDILEKIIGEPIYDEADHDRMQLRSESKLFDNGQVIVLTPSVSQRSLM</sequence>
<comment type="caution">
    <text evidence="10">The sequence shown here is derived from an EMBL/GenBank/DDBJ whole genome shotgun (WGS) entry which is preliminary data.</text>
</comment>
<evidence type="ECO:0000313" key="11">
    <source>
        <dbReference type="Proteomes" id="UP000315496"/>
    </source>
</evidence>
<protein>
    <recommendedName>
        <fullName evidence="9">CNNM transmembrane domain-containing protein</fullName>
    </recommendedName>
</protein>
<comment type="subcellular location">
    <subcellularLocation>
        <location evidence="1">Membrane</location>
        <topology evidence="1">Multi-pass membrane protein</topology>
    </subcellularLocation>
</comment>
<keyword evidence="3" id="KW-0677">Repeat</keyword>
<dbReference type="GO" id="GO:0010960">
    <property type="term" value="P:magnesium ion homeostasis"/>
    <property type="evidence" value="ECO:0007669"/>
    <property type="project" value="InterPro"/>
</dbReference>
<dbReference type="AlphaFoldDB" id="A0A4Z1SRH0"/>
<evidence type="ECO:0000259" key="9">
    <source>
        <dbReference type="PROSITE" id="PS51846"/>
    </source>
</evidence>
<accession>A0A4Z1SRH0</accession>
<dbReference type="FunFam" id="3.10.580.10:FF:000006">
    <property type="entry name" value="DUF21 and CBS domain protein"/>
    <property type="match status" value="1"/>
</dbReference>
<dbReference type="PANTHER" id="PTHR12064:SF97">
    <property type="entry name" value="METAL TRANSPORTER CNNM-5"/>
    <property type="match status" value="1"/>
</dbReference>
<reference evidence="10 11" key="1">
    <citation type="submission" date="2019-05" db="EMBL/GenBank/DDBJ databases">
        <title>The compact genome of Giardia muris reveals important steps in the evolution of intestinal protozoan parasites.</title>
        <authorList>
            <person name="Xu F."/>
            <person name="Jimenez-Gonzalez A."/>
            <person name="Einarsson E."/>
            <person name="Astvaldsson A."/>
            <person name="Peirasmaki D."/>
            <person name="Eckmann L."/>
            <person name="Andersson J.O."/>
            <person name="Svard S.G."/>
            <person name="Jerlstrom-Hultqvist J."/>
        </authorList>
    </citation>
    <scope>NUCLEOTIDE SEQUENCE [LARGE SCALE GENOMIC DNA]</scope>
    <source>
        <strain evidence="10 11">Roberts-Thomson</strain>
    </source>
</reference>
<name>A0A4Z1SRH0_GIAMU</name>
<evidence type="ECO:0000256" key="2">
    <source>
        <dbReference type="ARBA" id="ARBA00022692"/>
    </source>
</evidence>
<evidence type="ECO:0000256" key="3">
    <source>
        <dbReference type="ARBA" id="ARBA00022737"/>
    </source>
</evidence>
<dbReference type="PANTHER" id="PTHR12064">
    <property type="entry name" value="METAL TRANSPORTER CNNM"/>
    <property type="match status" value="1"/>
</dbReference>
<keyword evidence="2 6" id="KW-0812">Transmembrane</keyword>
<feature type="transmembrane region" description="Helical" evidence="8">
    <location>
        <begin position="122"/>
        <end position="145"/>
    </location>
</feature>
<proteinExistence type="predicted"/>
<dbReference type="GO" id="GO:0016020">
    <property type="term" value="C:membrane"/>
    <property type="evidence" value="ECO:0007669"/>
    <property type="project" value="UniProtKB-SubCell"/>
</dbReference>
<dbReference type="InterPro" id="IPR002550">
    <property type="entry name" value="CNNM"/>
</dbReference>
<dbReference type="InterPro" id="IPR046342">
    <property type="entry name" value="CBS_dom_sf"/>
</dbReference>
<evidence type="ECO:0000256" key="8">
    <source>
        <dbReference type="SAM" id="Phobius"/>
    </source>
</evidence>
<dbReference type="SUPFAM" id="SSF54631">
    <property type="entry name" value="CBS-domain pair"/>
    <property type="match status" value="1"/>
</dbReference>
<dbReference type="OrthoDB" id="5353557at2759"/>
<dbReference type="Pfam" id="PF01595">
    <property type="entry name" value="CNNM"/>
    <property type="match status" value="1"/>
</dbReference>
<dbReference type="EMBL" id="VDLU01000002">
    <property type="protein sequence ID" value="TNJ28456.1"/>
    <property type="molecule type" value="Genomic_DNA"/>
</dbReference>
<evidence type="ECO:0000313" key="10">
    <source>
        <dbReference type="EMBL" id="TNJ28456.1"/>
    </source>
</evidence>
<gene>
    <name evidence="10" type="ORF">GMRT_12588</name>
</gene>
<feature type="transmembrane region" description="Helical" evidence="8">
    <location>
        <begin position="92"/>
        <end position="110"/>
    </location>
</feature>
<keyword evidence="11" id="KW-1185">Reference proteome</keyword>
<dbReference type="VEuPathDB" id="GiardiaDB:GMRT_12588"/>
<feature type="domain" description="CNNM transmembrane" evidence="9">
    <location>
        <begin position="3"/>
        <end position="181"/>
    </location>
</feature>
<feature type="region of interest" description="Disordered" evidence="7">
    <location>
        <begin position="201"/>
        <end position="244"/>
    </location>
</feature>
<evidence type="ECO:0000256" key="6">
    <source>
        <dbReference type="PROSITE-ProRule" id="PRU01193"/>
    </source>
</evidence>
<evidence type="ECO:0000256" key="1">
    <source>
        <dbReference type="ARBA" id="ARBA00004141"/>
    </source>
</evidence>
<evidence type="ECO:0000256" key="7">
    <source>
        <dbReference type="SAM" id="MobiDB-lite"/>
    </source>
</evidence>
<dbReference type="CDD" id="cd04590">
    <property type="entry name" value="CBS_pair_CorC_HlyC_assoc"/>
    <property type="match status" value="1"/>
</dbReference>
<dbReference type="GO" id="GO:0030026">
    <property type="term" value="P:intracellular manganese ion homeostasis"/>
    <property type="evidence" value="ECO:0007669"/>
    <property type="project" value="TreeGrafter"/>
</dbReference>
<keyword evidence="5 6" id="KW-0472">Membrane</keyword>
<dbReference type="Gene3D" id="3.10.580.10">
    <property type="entry name" value="CBS-domain"/>
    <property type="match status" value="1"/>
</dbReference>
<evidence type="ECO:0000256" key="5">
    <source>
        <dbReference type="ARBA" id="ARBA00023136"/>
    </source>
</evidence>
<dbReference type="InterPro" id="IPR045095">
    <property type="entry name" value="ACDP"/>
</dbReference>
<feature type="transmembrane region" description="Helical" evidence="8">
    <location>
        <begin position="65"/>
        <end position="86"/>
    </location>
</feature>
<feature type="compositionally biased region" description="Basic and acidic residues" evidence="7">
    <location>
        <begin position="201"/>
        <end position="213"/>
    </location>
</feature>
<dbReference type="InterPro" id="IPR044751">
    <property type="entry name" value="Ion_transp-like_CBS"/>
</dbReference>
<feature type="transmembrane region" description="Helical" evidence="8">
    <location>
        <begin position="6"/>
        <end position="35"/>
    </location>
</feature>
<keyword evidence="4 6" id="KW-1133">Transmembrane helix</keyword>
<dbReference type="Proteomes" id="UP000315496">
    <property type="component" value="Chromosome 2"/>
</dbReference>
<evidence type="ECO:0000256" key="4">
    <source>
        <dbReference type="ARBA" id="ARBA00022989"/>
    </source>
</evidence>
<dbReference type="PROSITE" id="PS51846">
    <property type="entry name" value="CNNM"/>
    <property type="match status" value="1"/>
</dbReference>
<organism evidence="10 11">
    <name type="scientific">Giardia muris</name>
    <dbReference type="NCBI Taxonomy" id="5742"/>
    <lineage>
        <taxon>Eukaryota</taxon>
        <taxon>Metamonada</taxon>
        <taxon>Diplomonadida</taxon>
        <taxon>Hexamitidae</taxon>
        <taxon>Giardiinae</taxon>
        <taxon>Giardia</taxon>
    </lineage>
</organism>
<dbReference type="GO" id="GO:0005737">
    <property type="term" value="C:cytoplasm"/>
    <property type="evidence" value="ECO:0007669"/>
    <property type="project" value="TreeGrafter"/>
</dbReference>